<evidence type="ECO:0000313" key="2">
    <source>
        <dbReference type="WBParaSite" id="PS1159_v2.g10909.t2"/>
    </source>
</evidence>
<name>A0AC35EUN9_9BILA</name>
<dbReference type="Proteomes" id="UP000887580">
    <property type="component" value="Unplaced"/>
</dbReference>
<accession>A0AC35EUN9</accession>
<reference evidence="2" key="1">
    <citation type="submission" date="2022-11" db="UniProtKB">
        <authorList>
            <consortium name="WormBaseParasite"/>
        </authorList>
    </citation>
    <scope>IDENTIFICATION</scope>
</reference>
<sequence length="160" mass="18320">MKTTILPFLMVTRLHGCNVDELGNFLRYYVFPIAAAAYSNAPNLCFQSIGNDLNGNIQIYGQDTFQCDSLNDTCLGYTAFDIINQYIIISFRGNNQFWQFIDEGLEYDDFVPLLDGKVAEYFYNSFSDIWNHGMKDDFYTLKNKYPGFSVFITGHSLGVL</sequence>
<dbReference type="WBParaSite" id="PS1159_v2.g10909.t2">
    <property type="protein sequence ID" value="PS1159_v2.g10909.t2"/>
    <property type="gene ID" value="PS1159_v2.g10909"/>
</dbReference>
<organism evidence="1 2">
    <name type="scientific">Panagrolaimus sp. PS1159</name>
    <dbReference type="NCBI Taxonomy" id="55785"/>
    <lineage>
        <taxon>Eukaryota</taxon>
        <taxon>Metazoa</taxon>
        <taxon>Ecdysozoa</taxon>
        <taxon>Nematoda</taxon>
        <taxon>Chromadorea</taxon>
        <taxon>Rhabditida</taxon>
        <taxon>Tylenchina</taxon>
        <taxon>Panagrolaimomorpha</taxon>
        <taxon>Panagrolaimoidea</taxon>
        <taxon>Panagrolaimidae</taxon>
        <taxon>Panagrolaimus</taxon>
    </lineage>
</organism>
<protein>
    <submittedName>
        <fullName evidence="2">Fungal lipase-like domain-containing protein</fullName>
    </submittedName>
</protein>
<proteinExistence type="predicted"/>
<evidence type="ECO:0000313" key="1">
    <source>
        <dbReference type="Proteomes" id="UP000887580"/>
    </source>
</evidence>